<name>A0AAV7I1L9_COTGL</name>
<gene>
    <name evidence="1" type="ORF">KQX54_007314</name>
</gene>
<evidence type="ECO:0000313" key="1">
    <source>
        <dbReference type="EMBL" id="KAH0539688.1"/>
    </source>
</evidence>
<dbReference type="EMBL" id="JAHXZJ010002609">
    <property type="protein sequence ID" value="KAH0539688.1"/>
    <property type="molecule type" value="Genomic_DNA"/>
</dbReference>
<protein>
    <submittedName>
        <fullName evidence="1">Uncharacterized protein</fullName>
    </submittedName>
</protein>
<accession>A0AAV7I1L9</accession>
<dbReference type="Proteomes" id="UP000826195">
    <property type="component" value="Unassembled WGS sequence"/>
</dbReference>
<organism evidence="1 2">
    <name type="scientific">Cotesia glomerata</name>
    <name type="common">Lepidopteran parasitic wasp</name>
    <name type="synonym">Apanteles glomeratus</name>
    <dbReference type="NCBI Taxonomy" id="32391"/>
    <lineage>
        <taxon>Eukaryota</taxon>
        <taxon>Metazoa</taxon>
        <taxon>Ecdysozoa</taxon>
        <taxon>Arthropoda</taxon>
        <taxon>Hexapoda</taxon>
        <taxon>Insecta</taxon>
        <taxon>Pterygota</taxon>
        <taxon>Neoptera</taxon>
        <taxon>Endopterygota</taxon>
        <taxon>Hymenoptera</taxon>
        <taxon>Apocrita</taxon>
        <taxon>Ichneumonoidea</taxon>
        <taxon>Braconidae</taxon>
        <taxon>Microgastrinae</taxon>
        <taxon>Cotesia</taxon>
    </lineage>
</organism>
<evidence type="ECO:0000313" key="2">
    <source>
        <dbReference type="Proteomes" id="UP000826195"/>
    </source>
</evidence>
<proteinExistence type="predicted"/>
<dbReference type="AlphaFoldDB" id="A0AAV7I1L9"/>
<sequence length="137" mass="15537">MIFKVNSLNRLGLCSKDRQTVKKLTEKRRLDKNGCQYKTDGVGGGITVGQTFSCTCTWRITESGLMLRVNHERPTHDNHHNGDPSSSKTHLALLSRELPYVPVLVPYPDTVPFNCFREPLSLSLSLELSKLFQEYLD</sequence>
<reference evidence="1 2" key="1">
    <citation type="journal article" date="2021" name="J. Hered.">
        <title>A chromosome-level genome assembly of the parasitoid wasp, Cotesia glomerata (Hymenoptera: Braconidae).</title>
        <authorList>
            <person name="Pinto B.J."/>
            <person name="Weis J.J."/>
            <person name="Gamble T."/>
            <person name="Ode P.J."/>
            <person name="Paul R."/>
            <person name="Zaspel J.M."/>
        </authorList>
    </citation>
    <scope>NUCLEOTIDE SEQUENCE [LARGE SCALE GENOMIC DNA]</scope>
    <source>
        <strain evidence="1">CgM1</strain>
    </source>
</reference>
<comment type="caution">
    <text evidence="1">The sequence shown here is derived from an EMBL/GenBank/DDBJ whole genome shotgun (WGS) entry which is preliminary data.</text>
</comment>
<keyword evidence="2" id="KW-1185">Reference proteome</keyword>